<dbReference type="InterPro" id="IPR011993">
    <property type="entry name" value="PH-like_dom_sf"/>
</dbReference>
<dbReference type="InterPro" id="IPR031953">
    <property type="entry name" value="mRNA_decap_C"/>
</dbReference>
<dbReference type="Pfam" id="PF16741">
    <property type="entry name" value="mRNA_decap_C"/>
    <property type="match status" value="1"/>
</dbReference>
<organism evidence="8 9">
    <name type="scientific">Patiria miniata</name>
    <name type="common">Bat star</name>
    <name type="synonym">Asterina miniata</name>
    <dbReference type="NCBI Taxonomy" id="46514"/>
    <lineage>
        <taxon>Eukaryota</taxon>
        <taxon>Metazoa</taxon>
        <taxon>Echinodermata</taxon>
        <taxon>Eleutherozoa</taxon>
        <taxon>Asterozoa</taxon>
        <taxon>Asteroidea</taxon>
        <taxon>Valvatacea</taxon>
        <taxon>Valvatida</taxon>
        <taxon>Asterinidae</taxon>
        <taxon>Patiria</taxon>
    </lineage>
</organism>
<dbReference type="Gene3D" id="2.30.29.30">
    <property type="entry name" value="Pleckstrin-homology domain (PH domain)/Phosphotyrosine-binding domain (PTB)"/>
    <property type="match status" value="1"/>
</dbReference>
<dbReference type="Proteomes" id="UP000887568">
    <property type="component" value="Unplaced"/>
</dbReference>
<dbReference type="GO" id="GO:0000184">
    <property type="term" value="P:nuclear-transcribed mRNA catabolic process, nonsense-mediated decay"/>
    <property type="evidence" value="ECO:0007669"/>
    <property type="project" value="UniProtKB-KW"/>
</dbReference>
<reference evidence="8" key="1">
    <citation type="submission" date="2022-11" db="UniProtKB">
        <authorList>
            <consortium name="EnsemblMetazoa"/>
        </authorList>
    </citation>
    <scope>IDENTIFICATION</scope>
</reference>
<dbReference type="AlphaFoldDB" id="A0A914AX28"/>
<dbReference type="Gene3D" id="6.10.140.2030">
    <property type="match status" value="1"/>
</dbReference>
<evidence type="ECO:0000256" key="1">
    <source>
        <dbReference type="ARBA" id="ARBA00004496"/>
    </source>
</evidence>
<accession>A0A914AX28</accession>
<name>A0A914AX28_PATMI</name>
<dbReference type="GO" id="GO:0003729">
    <property type="term" value="F:mRNA binding"/>
    <property type="evidence" value="ECO:0007669"/>
    <property type="project" value="TreeGrafter"/>
</dbReference>
<evidence type="ECO:0000256" key="5">
    <source>
        <dbReference type="ARBA" id="ARBA00023161"/>
    </source>
</evidence>
<proteinExistence type="inferred from homology"/>
<dbReference type="GO" id="GO:0031087">
    <property type="term" value="P:deadenylation-independent decapping of nuclear-transcribed mRNA"/>
    <property type="evidence" value="ECO:0007669"/>
    <property type="project" value="TreeGrafter"/>
</dbReference>
<keyword evidence="5" id="KW-0866">Nonsense-mediated mRNA decay</keyword>
<feature type="region of interest" description="Disordered" evidence="6">
    <location>
        <begin position="262"/>
        <end position="284"/>
    </location>
</feature>
<evidence type="ECO:0000313" key="8">
    <source>
        <dbReference type="EnsemblMetazoa" id="XP_038068079.1"/>
    </source>
</evidence>
<feature type="compositionally biased region" description="Basic and acidic residues" evidence="6">
    <location>
        <begin position="130"/>
        <end position="141"/>
    </location>
</feature>
<dbReference type="InterPro" id="IPR010334">
    <property type="entry name" value="Dcp1"/>
</dbReference>
<dbReference type="GeneID" id="119737660"/>
<dbReference type="OMA" id="MAEGRMN"/>
<comment type="similarity">
    <text evidence="2">Belongs to the DCP1 family.</text>
</comment>
<dbReference type="GO" id="GO:0008047">
    <property type="term" value="F:enzyme activator activity"/>
    <property type="evidence" value="ECO:0007669"/>
    <property type="project" value="InterPro"/>
</dbReference>
<evidence type="ECO:0000313" key="9">
    <source>
        <dbReference type="Proteomes" id="UP000887568"/>
    </source>
</evidence>
<feature type="region of interest" description="Disordered" evidence="6">
    <location>
        <begin position="127"/>
        <end position="177"/>
    </location>
</feature>
<dbReference type="PANTHER" id="PTHR16290">
    <property type="entry name" value="TRANSCRIPTION FACTOR SMIF DECAPPING ENZYME DCP1"/>
    <property type="match status" value="1"/>
</dbReference>
<evidence type="ECO:0000256" key="3">
    <source>
        <dbReference type="ARBA" id="ARBA00022490"/>
    </source>
</evidence>
<dbReference type="GO" id="GO:0000932">
    <property type="term" value="C:P-body"/>
    <property type="evidence" value="ECO:0007669"/>
    <property type="project" value="TreeGrafter"/>
</dbReference>
<keyword evidence="4" id="KW-0507">mRNA processing</keyword>
<dbReference type="SUPFAM" id="SSF50729">
    <property type="entry name" value="PH domain-like"/>
    <property type="match status" value="1"/>
</dbReference>
<feature type="region of interest" description="Disordered" evidence="6">
    <location>
        <begin position="88"/>
        <end position="110"/>
    </location>
</feature>
<dbReference type="PANTHER" id="PTHR16290:SF0">
    <property type="entry name" value="DECAPPING PROTEIN 1, ISOFORM A"/>
    <property type="match status" value="1"/>
</dbReference>
<keyword evidence="3" id="KW-0963">Cytoplasm</keyword>
<sequence>MNYIGFVFIIFVFVRSATPYNGFMIMNRLSMNNLTEPVTKELEFQLQDPFLLYKTAQSIYGLWFYDKTECLQVARLMESLVHKAKKRAKGLAHRSRSVSESDAGPSAMGQAPEQVDIMQMLSRAQQNYDKNQKGDKEPERTKKPKSPPTITSGSPTVVRPVPVKAEDGGTDQEVKQTEPVTNEVMGQMSQGPATHPGFQRSVSMQANLGYLAVNAGASGQSSPGKVNDILQKLLANPGEGAAQHAKDYPLSHRQIQTVESLERRQSQKQALEGKTTDQGLGQGSTVRTVESIEKQHANATVMESTEEAQGYPIQDLLAKLNIAQQNQPTGQQETTEGHTIVTQPLSQGGLAQLQEAIHRQNIAGNVPSGLRTSTEEVQGESDPDINQKLLTNLAARAAVQTAQPSSNIAQLQLIHPSAIRPNPPIRPQGGRIPVNFPGNQQVPSLQQLASGRQQHVPMVPTQTTTNGITAGAPTSPQKIPGSLHPPTLLTPQAFRKRSASETVQMTHPSQLFPPVAENVAVQHGPQTNQHPAMGHPVSSSRHSPLLNRVEIDRRVNTAGALNKEQFKQAFVHLLQTDGNFLSSLHNAYLQTLHLNQ</sequence>
<evidence type="ECO:0000256" key="4">
    <source>
        <dbReference type="ARBA" id="ARBA00022664"/>
    </source>
</evidence>
<dbReference type="Pfam" id="PF06058">
    <property type="entry name" value="DCP1"/>
    <property type="match status" value="1"/>
</dbReference>
<evidence type="ECO:0000256" key="6">
    <source>
        <dbReference type="SAM" id="MobiDB-lite"/>
    </source>
</evidence>
<comment type="subcellular location">
    <subcellularLocation>
        <location evidence="1">Cytoplasm</location>
    </subcellularLocation>
</comment>
<evidence type="ECO:0000259" key="7">
    <source>
        <dbReference type="Pfam" id="PF16741"/>
    </source>
</evidence>
<feature type="region of interest" description="Disordered" evidence="6">
    <location>
        <begin position="362"/>
        <end position="382"/>
    </location>
</feature>
<dbReference type="EnsemblMetazoa" id="XM_038212151.1">
    <property type="protein sequence ID" value="XP_038068079.1"/>
    <property type="gene ID" value="LOC119737660"/>
</dbReference>
<keyword evidence="9" id="KW-1185">Reference proteome</keyword>
<dbReference type="GO" id="GO:0006397">
    <property type="term" value="P:mRNA processing"/>
    <property type="evidence" value="ECO:0007669"/>
    <property type="project" value="UniProtKB-KW"/>
</dbReference>
<protein>
    <recommendedName>
        <fullName evidence="7">mRNA-decapping enzyme C-terminal domain-containing protein</fullName>
    </recommendedName>
</protein>
<evidence type="ECO:0000256" key="2">
    <source>
        <dbReference type="ARBA" id="ARBA00008778"/>
    </source>
</evidence>
<feature type="compositionally biased region" description="Basic and acidic residues" evidence="6">
    <location>
        <begin position="164"/>
        <end position="176"/>
    </location>
</feature>
<dbReference type="GO" id="GO:0000290">
    <property type="term" value="P:deadenylation-dependent decapping of nuclear-transcribed mRNA"/>
    <property type="evidence" value="ECO:0007669"/>
    <property type="project" value="InterPro"/>
</dbReference>
<dbReference type="OrthoDB" id="440673at2759"/>
<dbReference type="RefSeq" id="XP_038068079.1">
    <property type="nucleotide sequence ID" value="XM_038212151.1"/>
</dbReference>
<feature type="domain" description="mRNA-decapping enzyme C-terminal" evidence="7">
    <location>
        <begin position="560"/>
        <end position="592"/>
    </location>
</feature>